<dbReference type="Proteomes" id="UP000736335">
    <property type="component" value="Unassembled WGS sequence"/>
</dbReference>
<reference evidence="1" key="2">
    <citation type="submission" date="2020-11" db="EMBL/GenBank/DDBJ databases">
        <authorList>
            <consortium name="DOE Joint Genome Institute"/>
            <person name="Kuo A."/>
            <person name="Miyauchi S."/>
            <person name="Kiss E."/>
            <person name="Drula E."/>
            <person name="Kohler A."/>
            <person name="Sanchez-Garcia M."/>
            <person name="Andreopoulos B."/>
            <person name="Barry K.W."/>
            <person name="Bonito G."/>
            <person name="Buee M."/>
            <person name="Carver A."/>
            <person name="Chen C."/>
            <person name="Cichocki N."/>
            <person name="Clum A."/>
            <person name="Culley D."/>
            <person name="Crous P.W."/>
            <person name="Fauchery L."/>
            <person name="Girlanda M."/>
            <person name="Hayes R."/>
            <person name="Keri Z."/>
            <person name="Labutti K."/>
            <person name="Lipzen A."/>
            <person name="Lombard V."/>
            <person name="Magnuson J."/>
            <person name="Maillard F."/>
            <person name="Morin E."/>
            <person name="Murat C."/>
            <person name="Nolan M."/>
            <person name="Ohm R."/>
            <person name="Pangilinan J."/>
            <person name="Pereira M."/>
            <person name="Perotto S."/>
            <person name="Peter M."/>
            <person name="Riley R."/>
            <person name="Sitrit Y."/>
            <person name="Stielow B."/>
            <person name="Szollosi G."/>
            <person name="Zifcakova L."/>
            <person name="Stursova M."/>
            <person name="Spatafora J.W."/>
            <person name="Tedersoo L."/>
            <person name="Vaario L.-M."/>
            <person name="Yamada A."/>
            <person name="Yan M."/>
            <person name="Wang P."/>
            <person name="Xu J."/>
            <person name="Bruns T."/>
            <person name="Baldrian P."/>
            <person name="Vilgalys R."/>
            <person name="Henrissat B."/>
            <person name="Grigoriev I.V."/>
            <person name="Hibbett D."/>
            <person name="Nagy L.G."/>
            <person name="Martin F.M."/>
        </authorList>
    </citation>
    <scope>NUCLEOTIDE SEQUENCE</scope>
    <source>
        <strain evidence="1">UH-Tt-Lm1</strain>
    </source>
</reference>
<sequence length="278" mass="30599">MRHQIAGADFVVLPNSTAFAMCDGLIRMSHCLIVELPEDELREIRYRLDSLLMKADLALDLMGRKVSLDFKGLAMDPRSCTYPPPGAEDFGADFGSPNVGIDPDQPSTTSLPRRTVTITPTRAIPPAPTSSPVLTCIPTPIPDPEQIPSSASLKIHGRYPLILSSRENVRFPDYSYHPPFLPSGVSLFRLEKIRVALRFVPGAPGTYYSPPTAPGHAPPCMYFVITKGLYVGIFTDWEEAEPWVFGISGSFYYAAKSWEQARDFYNASLASGSIQILT</sequence>
<gene>
    <name evidence="1" type="ORF">BJ322DRAFT_1025102</name>
</gene>
<dbReference type="AlphaFoldDB" id="A0A9P6H318"/>
<dbReference type="InterPro" id="IPR037056">
    <property type="entry name" value="RNase_H1_N_sf"/>
</dbReference>
<dbReference type="OrthoDB" id="3270804at2759"/>
<evidence type="ECO:0000313" key="1">
    <source>
        <dbReference type="EMBL" id="KAF9778390.1"/>
    </source>
</evidence>
<dbReference type="Gene3D" id="3.40.970.10">
    <property type="entry name" value="Ribonuclease H1, N-terminal domain"/>
    <property type="match status" value="1"/>
</dbReference>
<name>A0A9P6H318_9AGAM</name>
<proteinExistence type="predicted"/>
<dbReference type="EMBL" id="WIUZ02000023">
    <property type="protein sequence ID" value="KAF9778390.1"/>
    <property type="molecule type" value="Genomic_DNA"/>
</dbReference>
<dbReference type="SUPFAM" id="SSF55658">
    <property type="entry name" value="L9 N-domain-like"/>
    <property type="match status" value="1"/>
</dbReference>
<accession>A0A9P6H318</accession>
<keyword evidence="2" id="KW-1185">Reference proteome</keyword>
<organism evidence="1 2">
    <name type="scientific">Thelephora terrestris</name>
    <dbReference type="NCBI Taxonomy" id="56493"/>
    <lineage>
        <taxon>Eukaryota</taxon>
        <taxon>Fungi</taxon>
        <taxon>Dikarya</taxon>
        <taxon>Basidiomycota</taxon>
        <taxon>Agaricomycotina</taxon>
        <taxon>Agaricomycetes</taxon>
        <taxon>Thelephorales</taxon>
        <taxon>Thelephoraceae</taxon>
        <taxon>Thelephora</taxon>
    </lineage>
</organism>
<evidence type="ECO:0000313" key="2">
    <source>
        <dbReference type="Proteomes" id="UP000736335"/>
    </source>
</evidence>
<comment type="caution">
    <text evidence="1">The sequence shown here is derived from an EMBL/GenBank/DDBJ whole genome shotgun (WGS) entry which is preliminary data.</text>
</comment>
<dbReference type="InterPro" id="IPR009027">
    <property type="entry name" value="Ribosomal_bL9/RNase_H1_N"/>
</dbReference>
<reference evidence="1" key="1">
    <citation type="journal article" date="2020" name="Nat. Commun.">
        <title>Large-scale genome sequencing of mycorrhizal fungi provides insights into the early evolution of symbiotic traits.</title>
        <authorList>
            <person name="Miyauchi S."/>
            <person name="Kiss E."/>
            <person name="Kuo A."/>
            <person name="Drula E."/>
            <person name="Kohler A."/>
            <person name="Sanchez-Garcia M."/>
            <person name="Morin E."/>
            <person name="Andreopoulos B."/>
            <person name="Barry K.W."/>
            <person name="Bonito G."/>
            <person name="Buee M."/>
            <person name="Carver A."/>
            <person name="Chen C."/>
            <person name="Cichocki N."/>
            <person name="Clum A."/>
            <person name="Culley D."/>
            <person name="Crous P.W."/>
            <person name="Fauchery L."/>
            <person name="Girlanda M."/>
            <person name="Hayes R.D."/>
            <person name="Keri Z."/>
            <person name="LaButti K."/>
            <person name="Lipzen A."/>
            <person name="Lombard V."/>
            <person name="Magnuson J."/>
            <person name="Maillard F."/>
            <person name="Murat C."/>
            <person name="Nolan M."/>
            <person name="Ohm R.A."/>
            <person name="Pangilinan J."/>
            <person name="Pereira M.F."/>
            <person name="Perotto S."/>
            <person name="Peter M."/>
            <person name="Pfister S."/>
            <person name="Riley R."/>
            <person name="Sitrit Y."/>
            <person name="Stielow J.B."/>
            <person name="Szollosi G."/>
            <person name="Zifcakova L."/>
            <person name="Stursova M."/>
            <person name="Spatafora J.W."/>
            <person name="Tedersoo L."/>
            <person name="Vaario L.M."/>
            <person name="Yamada A."/>
            <person name="Yan M."/>
            <person name="Wang P."/>
            <person name="Xu J."/>
            <person name="Bruns T."/>
            <person name="Baldrian P."/>
            <person name="Vilgalys R."/>
            <person name="Dunand C."/>
            <person name="Henrissat B."/>
            <person name="Grigoriev I.V."/>
            <person name="Hibbett D."/>
            <person name="Nagy L.G."/>
            <person name="Martin F.M."/>
        </authorList>
    </citation>
    <scope>NUCLEOTIDE SEQUENCE</scope>
    <source>
        <strain evidence="1">UH-Tt-Lm1</strain>
    </source>
</reference>
<protein>
    <submittedName>
        <fullName evidence="1">Uncharacterized protein</fullName>
    </submittedName>
</protein>